<proteinExistence type="predicted"/>
<evidence type="ECO:0000256" key="2">
    <source>
        <dbReference type="SAM" id="SignalP"/>
    </source>
</evidence>
<keyword evidence="1" id="KW-1133">Transmembrane helix</keyword>
<sequence>MRCTWLFVLILLMLVVAPSLASAHTNNSEGFSLIEVKNTSIDYQLQLDAVELSHAVGFQVDEQASAVPEKLKSIISENKVPIEEYLNTHILMYADSMPVNGTVTTIGITKINEKLFANLSISYAIKKAPENLIVKYNIIFESDPSHANMAKVIMNGKQQEFIFTYEVRELNIGEMSAFTKIKQFFVLGLKHIFTGYDHILFVISLLIGAMTVRHILSLVTAFTIAHSLTLALATLDIVQLPGKLVESAIALSIVYVALKNIFTPESKHAPWIAFAFGLIHGFGFAGILSELHLGKSHLAAALVSFNLGIEAGQLLIVTLVFPILLYLSKNLVRINKWVTPSISTAVLLFGFVWFIERAF</sequence>
<accession>A0A1I1U6H5</accession>
<name>A0A1I1U6H5_9BACL</name>
<evidence type="ECO:0000313" key="4">
    <source>
        <dbReference type="Proteomes" id="UP000198855"/>
    </source>
</evidence>
<dbReference type="AlphaFoldDB" id="A0A1I1U6H5"/>
<reference evidence="4" key="1">
    <citation type="submission" date="2016-10" db="EMBL/GenBank/DDBJ databases">
        <authorList>
            <person name="Varghese N."/>
            <person name="Submissions S."/>
        </authorList>
    </citation>
    <scope>NUCLEOTIDE SEQUENCE [LARGE SCALE GENOMIC DNA]</scope>
    <source>
        <strain evidence="4">CGMCC 1.10784</strain>
    </source>
</reference>
<dbReference type="Proteomes" id="UP000198855">
    <property type="component" value="Unassembled WGS sequence"/>
</dbReference>
<feature type="transmembrane region" description="Helical" evidence="1">
    <location>
        <begin position="337"/>
        <end position="355"/>
    </location>
</feature>
<gene>
    <name evidence="3" type="ORF">SAMN05216378_0757</name>
</gene>
<feature type="transmembrane region" description="Helical" evidence="1">
    <location>
        <begin position="269"/>
        <end position="288"/>
    </location>
</feature>
<feature type="signal peptide" evidence="2">
    <location>
        <begin position="1"/>
        <end position="23"/>
    </location>
</feature>
<dbReference type="EMBL" id="FOMT01000001">
    <property type="protein sequence ID" value="SFD63500.1"/>
    <property type="molecule type" value="Genomic_DNA"/>
</dbReference>
<keyword evidence="2" id="KW-0732">Signal</keyword>
<feature type="transmembrane region" description="Helical" evidence="1">
    <location>
        <begin position="215"/>
        <end position="238"/>
    </location>
</feature>
<feature type="chain" id="PRO_5011612155" evidence="2">
    <location>
        <begin position="24"/>
        <end position="359"/>
    </location>
</feature>
<evidence type="ECO:0000313" key="3">
    <source>
        <dbReference type="EMBL" id="SFD63500.1"/>
    </source>
</evidence>
<dbReference type="InterPro" id="IPR032809">
    <property type="entry name" value="Put_HupE_UreJ"/>
</dbReference>
<dbReference type="Pfam" id="PF13795">
    <property type="entry name" value="HupE_UreJ_2"/>
    <property type="match status" value="1"/>
</dbReference>
<protein>
    <submittedName>
        <fullName evidence="3">Hydrogenase/urease accessory protein HupE</fullName>
    </submittedName>
</protein>
<keyword evidence="1" id="KW-0812">Transmembrane</keyword>
<feature type="transmembrane region" description="Helical" evidence="1">
    <location>
        <begin position="184"/>
        <end position="208"/>
    </location>
</feature>
<keyword evidence="1" id="KW-0472">Membrane</keyword>
<organism evidence="3 4">
    <name type="scientific">Paenibacillus catalpae</name>
    <dbReference type="NCBI Taxonomy" id="1045775"/>
    <lineage>
        <taxon>Bacteria</taxon>
        <taxon>Bacillati</taxon>
        <taxon>Bacillota</taxon>
        <taxon>Bacilli</taxon>
        <taxon>Bacillales</taxon>
        <taxon>Paenibacillaceae</taxon>
        <taxon>Paenibacillus</taxon>
    </lineage>
</organism>
<keyword evidence="4" id="KW-1185">Reference proteome</keyword>
<evidence type="ECO:0000256" key="1">
    <source>
        <dbReference type="SAM" id="Phobius"/>
    </source>
</evidence>
<feature type="transmembrane region" description="Helical" evidence="1">
    <location>
        <begin position="300"/>
        <end position="325"/>
    </location>
</feature>